<evidence type="ECO:0000313" key="3">
    <source>
        <dbReference type="Proteomes" id="UP000004382"/>
    </source>
</evidence>
<dbReference type="AlphaFoldDB" id="H1KFS2"/>
<feature type="compositionally biased region" description="Basic and acidic residues" evidence="1">
    <location>
        <begin position="34"/>
        <end position="46"/>
    </location>
</feature>
<sequence length="186" mass="19880">MEHPTYGGPFRSRAVRPKSGGRSAEARIPLSANRPEKPDFSERTKGNSDFAAARWYTRVEQAVVEAVLARESTVHQEARIGRELGGVARVGRSMDRAVVLRGRADAPAPAGEAPLGPGRDRLDGEQAELRGPAGPGGEVDQALAVAAAWADNGAGVEVKRLGCSRPSMELTMWQMIFGRMGFLAFA</sequence>
<accession>H1KFS2</accession>
<feature type="region of interest" description="Disordered" evidence="1">
    <location>
        <begin position="1"/>
        <end position="47"/>
    </location>
</feature>
<name>H1KFS2_METEX</name>
<reference evidence="2 3" key="1">
    <citation type="submission" date="2011-09" db="EMBL/GenBank/DDBJ databases">
        <title>The draft genome of Methylobacterium extorquens DSM 13060.</title>
        <authorList>
            <consortium name="US DOE Joint Genome Institute (JGI-PGF)"/>
            <person name="Lucas S."/>
            <person name="Han J."/>
            <person name="Lapidus A."/>
            <person name="Cheng J.-F."/>
            <person name="Goodwin L."/>
            <person name="Pitluck S."/>
            <person name="Peters L."/>
            <person name="Land M.L."/>
            <person name="Hauser L."/>
            <person name="Koskimaki J."/>
            <person name="Halonen O."/>
            <person name="Pirttila A."/>
            <person name="Frank C."/>
            <person name="Woyke T.J."/>
        </authorList>
    </citation>
    <scope>NUCLEOTIDE SEQUENCE [LARGE SCALE GENOMIC DNA]</scope>
    <source>
        <strain evidence="2 3">DSM 13060</strain>
    </source>
</reference>
<protein>
    <submittedName>
        <fullName evidence="2">Uncharacterized protein</fullName>
    </submittedName>
</protein>
<evidence type="ECO:0000256" key="1">
    <source>
        <dbReference type="SAM" id="MobiDB-lite"/>
    </source>
</evidence>
<feature type="compositionally biased region" description="Basic and acidic residues" evidence="1">
    <location>
        <begin position="118"/>
        <end position="128"/>
    </location>
</feature>
<comment type="caution">
    <text evidence="2">The sequence shown here is derived from an EMBL/GenBank/DDBJ whole genome shotgun (WGS) entry which is preliminary data.</text>
</comment>
<dbReference type="Proteomes" id="UP000004382">
    <property type="component" value="Unassembled WGS sequence"/>
</dbReference>
<evidence type="ECO:0000313" key="2">
    <source>
        <dbReference type="EMBL" id="EHP93653.1"/>
    </source>
</evidence>
<feature type="compositionally biased region" description="Low complexity" evidence="1">
    <location>
        <begin position="105"/>
        <end position="117"/>
    </location>
</feature>
<dbReference type="RefSeq" id="WP_003598430.1">
    <property type="nucleotide sequence ID" value="NZ_AGJK01000026.1"/>
</dbReference>
<proteinExistence type="predicted"/>
<feature type="region of interest" description="Disordered" evidence="1">
    <location>
        <begin position="103"/>
        <end position="136"/>
    </location>
</feature>
<gene>
    <name evidence="2" type="ORF">MetexDRAFT_1484</name>
</gene>
<organism evidence="2 3">
    <name type="scientific">Methylorubrum extorquens DSM 13060</name>
    <dbReference type="NCBI Taxonomy" id="882800"/>
    <lineage>
        <taxon>Bacteria</taxon>
        <taxon>Pseudomonadati</taxon>
        <taxon>Pseudomonadota</taxon>
        <taxon>Alphaproteobacteria</taxon>
        <taxon>Hyphomicrobiales</taxon>
        <taxon>Methylobacteriaceae</taxon>
        <taxon>Methylorubrum</taxon>
    </lineage>
</organism>
<dbReference type="EMBL" id="AGJK01000026">
    <property type="protein sequence ID" value="EHP93653.1"/>
    <property type="molecule type" value="Genomic_DNA"/>
</dbReference>